<name>A0A3Q1FP67_9TELE</name>
<dbReference type="Ensembl" id="ENSAPOT00000034652.1">
    <property type="protein sequence ID" value="ENSAPOP00000018973.1"/>
    <property type="gene ID" value="ENSAPOG00000022339.1"/>
</dbReference>
<dbReference type="STRING" id="80966.ENSAPOP00000018973"/>
<keyword evidence="2" id="KW-1185">Reference proteome</keyword>
<accession>A0A3Q1FP67</accession>
<evidence type="ECO:0000313" key="2">
    <source>
        <dbReference type="Proteomes" id="UP000257200"/>
    </source>
</evidence>
<dbReference type="AlphaFoldDB" id="A0A3Q1FP67"/>
<evidence type="ECO:0000313" key="1">
    <source>
        <dbReference type="Ensembl" id="ENSAPOP00000018973.1"/>
    </source>
</evidence>
<proteinExistence type="predicted"/>
<protein>
    <submittedName>
        <fullName evidence="1">Uncharacterized protein</fullName>
    </submittedName>
</protein>
<dbReference type="InParanoid" id="A0A3Q1FP67"/>
<dbReference type="GeneTree" id="ENSGT01060000250195"/>
<sequence>MVLFGKNMSNGQQMEIPELSETEERLLKKRGFLNEKIDQELLFAKKNNRANRKCEIFDRKVCFLYKTDS</sequence>
<dbReference type="Gene3D" id="1.10.287.1060">
    <property type="entry name" value="ESAT-6-like"/>
    <property type="match status" value="1"/>
</dbReference>
<dbReference type="Proteomes" id="UP000257200">
    <property type="component" value="Unplaced"/>
</dbReference>
<reference evidence="1" key="2">
    <citation type="submission" date="2025-09" db="UniProtKB">
        <authorList>
            <consortium name="Ensembl"/>
        </authorList>
    </citation>
    <scope>IDENTIFICATION</scope>
</reference>
<organism evidence="1 2">
    <name type="scientific">Acanthochromis polyacanthus</name>
    <name type="common">spiny chromis</name>
    <dbReference type="NCBI Taxonomy" id="80966"/>
    <lineage>
        <taxon>Eukaryota</taxon>
        <taxon>Metazoa</taxon>
        <taxon>Chordata</taxon>
        <taxon>Craniata</taxon>
        <taxon>Vertebrata</taxon>
        <taxon>Euteleostomi</taxon>
        <taxon>Actinopterygii</taxon>
        <taxon>Neopterygii</taxon>
        <taxon>Teleostei</taxon>
        <taxon>Neoteleostei</taxon>
        <taxon>Acanthomorphata</taxon>
        <taxon>Ovalentaria</taxon>
        <taxon>Pomacentridae</taxon>
        <taxon>Acanthochromis</taxon>
    </lineage>
</organism>
<reference evidence="1" key="1">
    <citation type="submission" date="2025-08" db="UniProtKB">
        <authorList>
            <consortium name="Ensembl"/>
        </authorList>
    </citation>
    <scope>IDENTIFICATION</scope>
</reference>